<protein>
    <recommendedName>
        <fullName evidence="3">Transcriptional regulator</fullName>
    </recommendedName>
</protein>
<evidence type="ECO:0000313" key="1">
    <source>
        <dbReference type="EMBL" id="MCB5226232.1"/>
    </source>
</evidence>
<name>A0ABS8C1M6_9ALTE</name>
<gene>
    <name evidence="1" type="ORF">JAO78_005320</name>
</gene>
<accession>A0ABS8C1M6</accession>
<comment type="caution">
    <text evidence="1">The sequence shown here is derived from an EMBL/GenBank/DDBJ whole genome shotgun (WGS) entry which is preliminary data.</text>
</comment>
<evidence type="ECO:0000313" key="2">
    <source>
        <dbReference type="Proteomes" id="UP000633814"/>
    </source>
</evidence>
<reference evidence="1 2" key="1">
    <citation type="submission" date="2021-10" db="EMBL/GenBank/DDBJ databases">
        <title>Alishewanella koreense sp. nov. isolated from seawater of southwestern coast in South Korea and the proposal for the reclassification of Rheinheimera perlucida and Rheinheimera tuosuensis as Arsukibacterium perlucida and Arsukibacterium tuosuensis.</title>
        <authorList>
            <person name="Kim K.H."/>
            <person name="Ruan W."/>
            <person name="Kim K.R."/>
            <person name="Baek J.H."/>
            <person name="Jeon C.O."/>
        </authorList>
    </citation>
    <scope>NUCLEOTIDE SEQUENCE [LARGE SCALE GENOMIC DNA]</scope>
    <source>
        <strain evidence="1 2">16-MA</strain>
    </source>
</reference>
<proteinExistence type="predicted"/>
<dbReference type="RefSeq" id="WP_226750318.1">
    <property type="nucleotide sequence ID" value="NZ_JAEINI020000002.1"/>
</dbReference>
<evidence type="ECO:0008006" key="3">
    <source>
        <dbReference type="Google" id="ProtNLM"/>
    </source>
</evidence>
<keyword evidence="2" id="KW-1185">Reference proteome</keyword>
<dbReference type="Proteomes" id="UP000633814">
    <property type="component" value="Unassembled WGS sequence"/>
</dbReference>
<sequence>MTAALKMASPGELCTHTKKLMAFCQTEGKSIKAMKRFIGVTDTFMQQLLAGMLEQKLIWRQSNGMYKTTQNKLHLIEEYAANSTGDLLALANAPVEPTPEPEQAEEVIELDLPEPAHFAQANEFASKAFDMDAMAAEFDSEQAKADQHVVDNIDAKQRALNYCSMLLSPTSTELRRCLDELQMDLAVIRLNQMGSK</sequence>
<dbReference type="EMBL" id="JAEINI020000002">
    <property type="protein sequence ID" value="MCB5226232.1"/>
    <property type="molecule type" value="Genomic_DNA"/>
</dbReference>
<organism evidence="1 2">
    <name type="scientific">Alishewanella maricola</name>
    <dbReference type="NCBI Taxonomy" id="2795740"/>
    <lineage>
        <taxon>Bacteria</taxon>
        <taxon>Pseudomonadati</taxon>
        <taxon>Pseudomonadota</taxon>
        <taxon>Gammaproteobacteria</taxon>
        <taxon>Alteromonadales</taxon>
        <taxon>Alteromonadaceae</taxon>
        <taxon>Alishewanella</taxon>
    </lineage>
</organism>